<keyword evidence="9" id="KW-1185">Reference proteome</keyword>
<dbReference type="InterPro" id="IPR036236">
    <property type="entry name" value="Znf_C2H2_sf"/>
</dbReference>
<feature type="domain" description="C2H2-type" evidence="7">
    <location>
        <begin position="61"/>
        <end position="88"/>
    </location>
</feature>
<evidence type="ECO:0000256" key="6">
    <source>
        <dbReference type="SAM" id="Phobius"/>
    </source>
</evidence>
<organism evidence="8 9">
    <name type="scientific">Paralvinella palmiformis</name>
    <dbReference type="NCBI Taxonomy" id="53620"/>
    <lineage>
        <taxon>Eukaryota</taxon>
        <taxon>Metazoa</taxon>
        <taxon>Spiralia</taxon>
        <taxon>Lophotrochozoa</taxon>
        <taxon>Annelida</taxon>
        <taxon>Polychaeta</taxon>
        <taxon>Sedentaria</taxon>
        <taxon>Canalipalpata</taxon>
        <taxon>Terebellida</taxon>
        <taxon>Terebelliformia</taxon>
        <taxon>Alvinellidae</taxon>
        <taxon>Paralvinella</taxon>
    </lineage>
</organism>
<dbReference type="InterPro" id="IPR013087">
    <property type="entry name" value="Znf_C2H2_type"/>
</dbReference>
<feature type="transmembrane region" description="Helical" evidence="6">
    <location>
        <begin position="40"/>
        <end position="58"/>
    </location>
</feature>
<protein>
    <recommendedName>
        <fullName evidence="7">C2H2-type domain-containing protein</fullName>
    </recommendedName>
</protein>
<keyword evidence="6" id="KW-1133">Transmembrane helix</keyword>
<dbReference type="GO" id="GO:0008270">
    <property type="term" value="F:zinc ion binding"/>
    <property type="evidence" value="ECO:0007669"/>
    <property type="project" value="UniProtKB-KW"/>
</dbReference>
<keyword evidence="4" id="KW-0862">Zinc</keyword>
<evidence type="ECO:0000256" key="4">
    <source>
        <dbReference type="ARBA" id="ARBA00022833"/>
    </source>
</evidence>
<evidence type="ECO:0000256" key="1">
    <source>
        <dbReference type="ARBA" id="ARBA00022723"/>
    </source>
</evidence>
<comment type="caution">
    <text evidence="8">The sequence shown here is derived from an EMBL/GenBank/DDBJ whole genome shotgun (WGS) entry which is preliminary data.</text>
</comment>
<keyword evidence="3 5" id="KW-0863">Zinc-finger</keyword>
<keyword evidence="2" id="KW-0677">Repeat</keyword>
<keyword evidence="6" id="KW-0472">Membrane</keyword>
<gene>
    <name evidence="8" type="ORF">LSH36_841g00025</name>
</gene>
<reference evidence="8" key="1">
    <citation type="journal article" date="2023" name="Mol. Biol. Evol.">
        <title>Third-Generation Sequencing Reveals the Adaptive Role of the Epigenome in Three Deep-Sea Polychaetes.</title>
        <authorList>
            <person name="Perez M."/>
            <person name="Aroh O."/>
            <person name="Sun Y."/>
            <person name="Lan Y."/>
            <person name="Juniper S.K."/>
            <person name="Young C.R."/>
            <person name="Angers B."/>
            <person name="Qian P.Y."/>
        </authorList>
    </citation>
    <scope>NUCLEOTIDE SEQUENCE</scope>
    <source>
        <strain evidence="8">P08H-3</strain>
    </source>
</reference>
<sequence>MYPTLIDKWQHPNKEGYYRKLSTLSSFDEKSLQRKIIRTMLFFLFVTDGFIYSFQVGFRGLCCPLCPKILTNNSGLRLHMDLHEGKYRYHCKVCQKGFMSSTTLKGHMTRHTGVKEYSCSLCHKEFGHKYSYRKHLIVIHHIQDEPQQTAA</sequence>
<dbReference type="Pfam" id="PF12874">
    <property type="entry name" value="zf-met"/>
    <property type="match status" value="1"/>
</dbReference>
<evidence type="ECO:0000259" key="7">
    <source>
        <dbReference type="PROSITE" id="PS50157"/>
    </source>
</evidence>
<evidence type="ECO:0000256" key="2">
    <source>
        <dbReference type="ARBA" id="ARBA00022737"/>
    </source>
</evidence>
<accession>A0AAD9MS54</accession>
<evidence type="ECO:0000313" key="8">
    <source>
        <dbReference type="EMBL" id="KAK2143425.1"/>
    </source>
</evidence>
<dbReference type="PROSITE" id="PS00028">
    <property type="entry name" value="ZINC_FINGER_C2H2_1"/>
    <property type="match status" value="3"/>
</dbReference>
<dbReference type="PROSITE" id="PS50157">
    <property type="entry name" value="ZINC_FINGER_C2H2_2"/>
    <property type="match status" value="3"/>
</dbReference>
<dbReference type="Gene3D" id="3.30.160.60">
    <property type="entry name" value="Classic Zinc Finger"/>
    <property type="match status" value="2"/>
</dbReference>
<keyword evidence="1" id="KW-0479">Metal-binding</keyword>
<dbReference type="SMART" id="SM00355">
    <property type="entry name" value="ZnF_C2H2"/>
    <property type="match status" value="3"/>
</dbReference>
<dbReference type="SUPFAM" id="SSF57667">
    <property type="entry name" value="beta-beta-alpha zinc fingers"/>
    <property type="match status" value="1"/>
</dbReference>
<name>A0AAD9MS54_9ANNE</name>
<dbReference type="Pfam" id="PF00096">
    <property type="entry name" value="zf-C2H2"/>
    <property type="match status" value="2"/>
</dbReference>
<feature type="domain" description="C2H2-type" evidence="7">
    <location>
        <begin position="117"/>
        <end position="146"/>
    </location>
</feature>
<proteinExistence type="predicted"/>
<evidence type="ECO:0000256" key="5">
    <source>
        <dbReference type="PROSITE-ProRule" id="PRU00042"/>
    </source>
</evidence>
<evidence type="ECO:0000256" key="3">
    <source>
        <dbReference type="ARBA" id="ARBA00022771"/>
    </source>
</evidence>
<evidence type="ECO:0000313" key="9">
    <source>
        <dbReference type="Proteomes" id="UP001208570"/>
    </source>
</evidence>
<dbReference type="EMBL" id="JAODUP010000842">
    <property type="protein sequence ID" value="KAK2143425.1"/>
    <property type="molecule type" value="Genomic_DNA"/>
</dbReference>
<dbReference type="AlphaFoldDB" id="A0AAD9MS54"/>
<feature type="domain" description="C2H2-type" evidence="7">
    <location>
        <begin position="89"/>
        <end position="116"/>
    </location>
</feature>
<keyword evidence="6" id="KW-0812">Transmembrane</keyword>
<dbReference type="Proteomes" id="UP001208570">
    <property type="component" value="Unassembled WGS sequence"/>
</dbReference>
<dbReference type="PANTHER" id="PTHR24379:SF121">
    <property type="entry name" value="C2H2-TYPE DOMAIN-CONTAINING PROTEIN"/>
    <property type="match status" value="1"/>
</dbReference>
<dbReference type="PANTHER" id="PTHR24379">
    <property type="entry name" value="KRAB AND ZINC FINGER DOMAIN-CONTAINING"/>
    <property type="match status" value="1"/>
</dbReference>